<dbReference type="Gene3D" id="3.40.50.740">
    <property type="match status" value="1"/>
</dbReference>
<dbReference type="CDD" id="cd10551">
    <property type="entry name" value="PsrB"/>
    <property type="match status" value="1"/>
</dbReference>
<evidence type="ECO:0000256" key="1">
    <source>
        <dbReference type="SAM" id="MobiDB-lite"/>
    </source>
</evidence>
<sequence>MNNSEFSGPRYWKSLDDLAETPAFSEWVEREFPAGASEMEGVNRRQFMKVMAASFGLAGLGMAGCRRPEQTILPYSKQPENVIPGVPVYYTSSQPGARDNVPVIVETHTGRPTKIEGNPSYKPYGGATSVYTQASILDLYDPDRATKSSVSETAVRDRLAAINKAHAADDGQGLVFLAEPSTSPSRAALVAQIKKTFPKATWTEYTAIDQSTSEQAAKAVFGQTLRSIPEFSKAKRVLSLDADFLLNADASIGLARDFVKTRKVQDSKDASKMSRLYAVESSLTSTGSMADHRLRLSSSQMGAFIAQVALAMGVSLPASAKQAAASLHVDAKWVEECASDLAANQGHAIVVAGEHLPQSVHAIVIAINEKLSAPVKYLSVPDAAAGIADAVARLNQGDVETLVILGGNPVFSAPVDLDWAAAQAKAAESIYFGIEKNETAKAASLVIAASHYLESWGDGRTFDGTLVPVQPMIEPLFPTFSELELLARLAGASTTDAYAIVQATFKAQGGRDFNKFLSDGVLDGSAFKSVKTGAADLSAAVLAAEIEAPELSASKLDVRFAASSHAGDGRYANNGWMMECPDPMTKLTWDNAILISPRLAKELEEQQGIQIFPSKKPMNKDSEFFEGAKGMLQTNKAEFKRGKEQAVVAELTLNGRTVKGPIHVVPGMANYTVVLPLGLGREVVGRVGAGVGFNAYAVRSSDALGVATGAALQLTSEVSPLANTQEHWSMEGRAIVREGNVDYYKKNPEFANKMGVESHAPANYGKDAGKSLQEKSVGQFRGNSAYKHPSFADPAPNVKVWQGEEARKEYPDIQQWGMAIDLNSCTGCTACVVACQSENNVPIVGKDQVLRGREMHWMRIDRYFSAEKYDQTEVPEDVQVSFMSVMCQHCENAPCEQVCPVNATVHDTQGLNTMAYNRCVGTRYCANNCPYKVRRFNFFDWNKRQIGEVYKGPLGPVDEPELHKMQKNPNVTVRMRGVMEKCTYCTQRIESAKIEQKRLAGATGNIKIADGTIKTACQQVCPTDAITFGDVSDANSEVSKIKASDRNYSVLGYLNARPRTTYLARLRNPNPKMPDAYKKPYAYAQYDERYGHGSGGDHGAGHGDAHGAHDAHATPGHDAHGADDHSSHQHEAAPAAH</sequence>
<gene>
    <name evidence="3" type="ORF">SH580_20070</name>
</gene>
<keyword evidence="4" id="KW-1185">Reference proteome</keyword>
<organism evidence="3 4">
    <name type="scientific">Coraliomargarita algicola</name>
    <dbReference type="NCBI Taxonomy" id="3092156"/>
    <lineage>
        <taxon>Bacteria</taxon>
        <taxon>Pseudomonadati</taxon>
        <taxon>Verrucomicrobiota</taxon>
        <taxon>Opitutia</taxon>
        <taxon>Puniceicoccales</taxon>
        <taxon>Coraliomargaritaceae</taxon>
        <taxon>Coraliomargarita</taxon>
    </lineage>
</organism>
<dbReference type="NCBIfam" id="TIGR04519">
    <property type="entry name" value="MoCo_extend_TAT"/>
    <property type="match status" value="1"/>
</dbReference>
<dbReference type="SUPFAM" id="SSF53706">
    <property type="entry name" value="Formate dehydrogenase/DMSO reductase, domains 1-3"/>
    <property type="match status" value="1"/>
</dbReference>
<proteinExistence type="predicted"/>
<feature type="compositionally biased region" description="Basic and acidic residues" evidence="1">
    <location>
        <begin position="1099"/>
        <end position="1131"/>
    </location>
</feature>
<dbReference type="InterPro" id="IPR030948">
    <property type="entry name" value="TAT_var_transloc_signal_dom"/>
</dbReference>
<dbReference type="PANTHER" id="PTHR42783">
    <property type="entry name" value="GLUTAMATE SYNTHASE [NADPH] SMALL CHAIN"/>
    <property type="match status" value="1"/>
</dbReference>
<evidence type="ECO:0000313" key="3">
    <source>
        <dbReference type="EMBL" id="WPJ95719.1"/>
    </source>
</evidence>
<dbReference type="RefSeq" id="WP_319832597.1">
    <property type="nucleotide sequence ID" value="NZ_CP138858.1"/>
</dbReference>
<dbReference type="PANTHER" id="PTHR42783:SF3">
    <property type="entry name" value="GLUTAMATE SYNTHASE [NADPH] SMALL CHAIN-RELATED"/>
    <property type="match status" value="1"/>
</dbReference>
<reference evidence="3 4" key="1">
    <citation type="submission" date="2023-11" db="EMBL/GenBank/DDBJ databases">
        <title>Coraliomargarita sp. nov., isolated from marine algae.</title>
        <authorList>
            <person name="Lee J.K."/>
            <person name="Baek J.H."/>
            <person name="Kim J.M."/>
            <person name="Choi D.G."/>
            <person name="Jeon C.O."/>
        </authorList>
    </citation>
    <scope>NUCLEOTIDE SEQUENCE [LARGE SCALE GENOMIC DNA]</scope>
    <source>
        <strain evidence="3 4">J2-16</strain>
    </source>
</reference>
<protein>
    <submittedName>
        <fullName evidence="3">TAT-variant-translocated molybdopterin oxidoreductase</fullName>
    </submittedName>
</protein>
<dbReference type="EMBL" id="CP138858">
    <property type="protein sequence ID" value="WPJ95719.1"/>
    <property type="molecule type" value="Genomic_DNA"/>
</dbReference>
<dbReference type="Proteomes" id="UP001324993">
    <property type="component" value="Chromosome"/>
</dbReference>
<dbReference type="PROSITE" id="PS51379">
    <property type="entry name" value="4FE4S_FER_2"/>
    <property type="match status" value="1"/>
</dbReference>
<name>A0ABZ0RRZ1_9BACT</name>
<feature type="domain" description="4Fe-4S ferredoxin-type" evidence="2">
    <location>
        <begin position="816"/>
        <end position="846"/>
    </location>
</feature>
<dbReference type="Gene3D" id="3.30.70.20">
    <property type="match status" value="2"/>
</dbReference>
<accession>A0ABZ0RRZ1</accession>
<dbReference type="SUPFAM" id="SSF54862">
    <property type="entry name" value="4Fe-4S ferredoxins"/>
    <property type="match status" value="1"/>
</dbReference>
<evidence type="ECO:0000313" key="4">
    <source>
        <dbReference type="Proteomes" id="UP001324993"/>
    </source>
</evidence>
<evidence type="ECO:0000259" key="2">
    <source>
        <dbReference type="PROSITE" id="PS51379"/>
    </source>
</evidence>
<dbReference type="InterPro" id="IPR017896">
    <property type="entry name" value="4Fe4S_Fe-S-bd"/>
</dbReference>
<dbReference type="Pfam" id="PF13247">
    <property type="entry name" value="Fer4_11"/>
    <property type="match status" value="1"/>
</dbReference>
<feature type="region of interest" description="Disordered" evidence="1">
    <location>
        <begin position="1088"/>
        <end position="1137"/>
    </location>
</feature>